<feature type="domain" description="DUF7770" evidence="1">
    <location>
        <begin position="27"/>
        <end position="80"/>
    </location>
</feature>
<accession>W9YS83</accession>
<name>W9YS83_9EURO</name>
<evidence type="ECO:0000313" key="3">
    <source>
        <dbReference type="Proteomes" id="UP000019484"/>
    </source>
</evidence>
<proteinExistence type="predicted"/>
<dbReference type="RefSeq" id="XP_007719996.1">
    <property type="nucleotide sequence ID" value="XM_007721806.1"/>
</dbReference>
<dbReference type="HOGENOM" id="CLU_2359498_0_0_1"/>
<sequence>MAIQTIRYVPSDQQDAARQAPVSLVRVVSHTQFDGNTGPTNHCCLYFQTGPNSYIRLDMIPGNDPGTVLPGGRKGVLVVQIWTTFQMSASKPPRPL</sequence>
<dbReference type="OrthoDB" id="3527137at2759"/>
<reference evidence="2 3" key="1">
    <citation type="submission" date="2013-03" db="EMBL/GenBank/DDBJ databases">
        <title>The Genome Sequence of Capronia coronata CBS 617.96.</title>
        <authorList>
            <consortium name="The Broad Institute Genomics Platform"/>
            <person name="Cuomo C."/>
            <person name="de Hoog S."/>
            <person name="Gorbushina A."/>
            <person name="Walker B."/>
            <person name="Young S.K."/>
            <person name="Zeng Q."/>
            <person name="Gargeya S."/>
            <person name="Fitzgerald M."/>
            <person name="Haas B."/>
            <person name="Abouelleil A."/>
            <person name="Allen A.W."/>
            <person name="Alvarado L."/>
            <person name="Arachchi H.M."/>
            <person name="Berlin A.M."/>
            <person name="Chapman S.B."/>
            <person name="Gainer-Dewar J."/>
            <person name="Goldberg J."/>
            <person name="Griggs A."/>
            <person name="Gujja S."/>
            <person name="Hansen M."/>
            <person name="Howarth C."/>
            <person name="Imamovic A."/>
            <person name="Ireland A."/>
            <person name="Larimer J."/>
            <person name="McCowan C."/>
            <person name="Murphy C."/>
            <person name="Pearson M."/>
            <person name="Poon T.W."/>
            <person name="Priest M."/>
            <person name="Roberts A."/>
            <person name="Saif S."/>
            <person name="Shea T."/>
            <person name="Sisk P."/>
            <person name="Sykes S."/>
            <person name="Wortman J."/>
            <person name="Nusbaum C."/>
            <person name="Birren B."/>
        </authorList>
    </citation>
    <scope>NUCLEOTIDE SEQUENCE [LARGE SCALE GENOMIC DNA]</scope>
    <source>
        <strain evidence="2 3">CBS 617.96</strain>
    </source>
</reference>
<protein>
    <recommendedName>
        <fullName evidence="1">DUF7770 domain-containing protein</fullName>
    </recommendedName>
</protein>
<comment type="caution">
    <text evidence="2">The sequence shown here is derived from an EMBL/GenBank/DDBJ whole genome shotgun (WGS) entry which is preliminary data.</text>
</comment>
<dbReference type="Pfam" id="PF24968">
    <property type="entry name" value="DUF7770"/>
    <property type="match status" value="1"/>
</dbReference>
<dbReference type="InterPro" id="IPR056672">
    <property type="entry name" value="DUF7770"/>
</dbReference>
<evidence type="ECO:0000313" key="2">
    <source>
        <dbReference type="EMBL" id="EXJ95767.1"/>
    </source>
</evidence>
<dbReference type="Proteomes" id="UP000019484">
    <property type="component" value="Unassembled WGS sequence"/>
</dbReference>
<gene>
    <name evidence="2" type="ORF">A1O1_00891</name>
</gene>
<organism evidence="2 3">
    <name type="scientific">Capronia coronata CBS 617.96</name>
    <dbReference type="NCBI Taxonomy" id="1182541"/>
    <lineage>
        <taxon>Eukaryota</taxon>
        <taxon>Fungi</taxon>
        <taxon>Dikarya</taxon>
        <taxon>Ascomycota</taxon>
        <taxon>Pezizomycotina</taxon>
        <taxon>Eurotiomycetes</taxon>
        <taxon>Chaetothyriomycetidae</taxon>
        <taxon>Chaetothyriales</taxon>
        <taxon>Herpotrichiellaceae</taxon>
        <taxon>Capronia</taxon>
    </lineage>
</organism>
<dbReference type="AlphaFoldDB" id="W9YS83"/>
<dbReference type="STRING" id="1182541.W9YS83"/>
<dbReference type="EMBL" id="AMWN01000001">
    <property type="protein sequence ID" value="EXJ95767.1"/>
    <property type="molecule type" value="Genomic_DNA"/>
</dbReference>
<evidence type="ECO:0000259" key="1">
    <source>
        <dbReference type="Pfam" id="PF24968"/>
    </source>
</evidence>
<keyword evidence="3" id="KW-1185">Reference proteome</keyword>
<dbReference type="GeneID" id="19155795"/>